<reference evidence="21" key="1">
    <citation type="submission" date="2020-04" db="EMBL/GenBank/DDBJ databases">
        <title>Analysis of mating type loci in Filobasidium floriforme.</title>
        <authorList>
            <person name="Nowrousian M."/>
        </authorList>
    </citation>
    <scope>NUCLEOTIDE SEQUENCE</scope>
    <source>
        <strain evidence="21">CBS 6242</strain>
    </source>
</reference>
<evidence type="ECO:0000256" key="12">
    <source>
        <dbReference type="ARBA" id="ARBA00022842"/>
    </source>
</evidence>
<keyword evidence="4 17" id="KW-0540">Nuclease</keyword>
<feature type="coiled-coil region" evidence="18">
    <location>
        <begin position="507"/>
        <end position="534"/>
    </location>
</feature>
<feature type="compositionally biased region" description="Polar residues" evidence="19">
    <location>
        <begin position="161"/>
        <end position="173"/>
    </location>
</feature>
<keyword evidence="10" id="KW-0862">Zinc</keyword>
<comment type="cofactor">
    <cofactor evidence="17">
        <name>Mg(2+)</name>
        <dbReference type="ChEBI" id="CHEBI:18420"/>
    </cofactor>
    <cofactor evidence="17">
        <name>Mn(2+)</name>
        <dbReference type="ChEBI" id="CHEBI:29035"/>
    </cofactor>
</comment>
<name>A0A8K0JJD9_9TREE</name>
<comment type="similarity">
    <text evidence="3 17">Belongs to the FAN1 family.</text>
</comment>
<evidence type="ECO:0000256" key="17">
    <source>
        <dbReference type="RuleBase" id="RU365033"/>
    </source>
</evidence>
<evidence type="ECO:0000259" key="20">
    <source>
        <dbReference type="SMART" id="SM00990"/>
    </source>
</evidence>
<dbReference type="EC" id="3.1.4.1" evidence="17"/>
<evidence type="ECO:0000256" key="19">
    <source>
        <dbReference type="SAM" id="MobiDB-lite"/>
    </source>
</evidence>
<dbReference type="InterPro" id="IPR049126">
    <property type="entry name" value="FAN1-like_TPR"/>
</dbReference>
<dbReference type="GO" id="GO:0004528">
    <property type="term" value="F:phosphodiesterase I activity"/>
    <property type="evidence" value="ECO:0007669"/>
    <property type="project" value="UniProtKB-EC"/>
</dbReference>
<feature type="region of interest" description="Disordered" evidence="19">
    <location>
        <begin position="106"/>
        <end position="190"/>
    </location>
</feature>
<keyword evidence="5 17" id="KW-0479">Metal-binding</keyword>
<gene>
    <name evidence="21" type="ORF">FFLO_04385</name>
</gene>
<feature type="compositionally biased region" description="Acidic residues" evidence="19">
    <location>
        <begin position="835"/>
        <end position="847"/>
    </location>
</feature>
<evidence type="ECO:0000256" key="11">
    <source>
        <dbReference type="ARBA" id="ARBA00022839"/>
    </source>
</evidence>
<dbReference type="GO" id="GO:0008409">
    <property type="term" value="F:5'-3' exonuclease activity"/>
    <property type="evidence" value="ECO:0007669"/>
    <property type="project" value="TreeGrafter"/>
</dbReference>
<dbReference type="EMBL" id="JABELV010000092">
    <property type="protein sequence ID" value="KAG7531388.1"/>
    <property type="molecule type" value="Genomic_DNA"/>
</dbReference>
<keyword evidence="12 17" id="KW-0460">Magnesium</keyword>
<feature type="compositionally biased region" description="Polar residues" evidence="19">
    <location>
        <begin position="117"/>
        <end position="127"/>
    </location>
</feature>
<evidence type="ECO:0000256" key="3">
    <source>
        <dbReference type="ARBA" id="ARBA00005533"/>
    </source>
</evidence>
<dbReference type="PANTHER" id="PTHR15749:SF4">
    <property type="entry name" value="FANCONI-ASSOCIATED NUCLEASE 1"/>
    <property type="match status" value="1"/>
</dbReference>
<protein>
    <recommendedName>
        <fullName evidence="17">Fanconi-associated nuclease</fullName>
        <ecNumber evidence="17">3.1.4.1</ecNumber>
    </recommendedName>
</protein>
<evidence type="ECO:0000256" key="4">
    <source>
        <dbReference type="ARBA" id="ARBA00022722"/>
    </source>
</evidence>
<dbReference type="PANTHER" id="PTHR15749">
    <property type="entry name" value="FANCONI-ASSOCIATED NUCLEASE 1"/>
    <property type="match status" value="1"/>
</dbReference>
<dbReference type="Proteomes" id="UP000812966">
    <property type="component" value="Unassembled WGS sequence"/>
</dbReference>
<keyword evidence="14 17" id="KW-0234">DNA repair</keyword>
<keyword evidence="8" id="KW-0863">Zinc-finger</keyword>
<dbReference type="SMART" id="SM00990">
    <property type="entry name" value="VRR_NUC"/>
    <property type="match status" value="1"/>
</dbReference>
<dbReference type="InterPro" id="IPR011856">
    <property type="entry name" value="tRNA_endonuc-like_dom_sf"/>
</dbReference>
<feature type="region of interest" description="Disordered" evidence="19">
    <location>
        <begin position="884"/>
        <end position="955"/>
    </location>
</feature>
<evidence type="ECO:0000256" key="10">
    <source>
        <dbReference type="ARBA" id="ARBA00022833"/>
    </source>
</evidence>
<evidence type="ECO:0000256" key="2">
    <source>
        <dbReference type="ARBA" id="ARBA00004123"/>
    </source>
</evidence>
<comment type="caution">
    <text evidence="21">The sequence shown here is derived from an EMBL/GenBank/DDBJ whole genome shotgun (WGS) entry which is preliminary data.</text>
</comment>
<evidence type="ECO:0000313" key="22">
    <source>
        <dbReference type="Proteomes" id="UP000812966"/>
    </source>
</evidence>
<dbReference type="InterPro" id="IPR033315">
    <property type="entry name" value="Fan1-like"/>
</dbReference>
<evidence type="ECO:0000256" key="7">
    <source>
        <dbReference type="ARBA" id="ARBA00022763"/>
    </source>
</evidence>
<evidence type="ECO:0000313" key="21">
    <source>
        <dbReference type="EMBL" id="KAG7531388.1"/>
    </source>
</evidence>
<evidence type="ECO:0000256" key="5">
    <source>
        <dbReference type="ARBA" id="ARBA00022723"/>
    </source>
</evidence>
<sequence length="955" mass="105664">MYVRIVDEMLSTVLQSDSYLFTSPELYILQYFKDLEYGPKYLLSRLLLRKTNKIFSVKELIARYSTELGESYIPGYMDVLIEILQVPGLLTPNDVLACEPVSSAPPELVSKDVGDPTSYQQPVTRTPSPAKRKDSQLTVAPEPIELSSDSDDDCQSLSLRTGPSSRLTGTSGSAAKASRPKPSKTTPAKVHPISEMISVLLASANKQSRLPFAIVSEKKKAGAGGPTSSQQTTLLFSASPSASQKTPIRRNSNHAGRTLLYDKIVDAYGGRAVQIALPFRSLIHRLNLVYYRSTITPSTGIAKSLMLPEILTSSSKRTYPDVMATRSRVWPSREALLEYESALEMEAMVDEALGEQNHSTGNWVGQSGYGFGIKGGRLEGARRVKRAWLNVHQTWLTAVGAAQSEEGRSQSGSRHVLDRFELGHILTRVVSKGSTALGILHEYDQECETLRALLAQRVWRRGKRGAWYDRLALVLMNHYGGDEEKKREAVEVCLDGLEDADTHLIYRPRLSRRLKRLEKQLELSKEERHICEADLGQPEKRFLKAHRIRTPAREASSIRSFFASKRDEAGNASGDEQDHGADTRIARDEARSSKTTWLGREGGTSVEGWVLEWWAQEGWQGFHAEASILTTLFTLLFWPLLYLPLPGAFETPYQLAPLDLGSDSFYTSRAEAIETRLSEMQKTSKCLQMLAETDDRERTKGTLAVGVSWEFGKKELEEIVQCLGGKALSVLCRMFCEEYGHRASGVPDLIVWNLAEKRARFVEVKSPNDSLSETQKVWINVLQTAGVEVEVCHVVEASTTEKGSLKGINKRTIEDGGSGLPSKRRKTPKSHDYGELDGTDVDEEDDGGMEIEEWRYESGDEAASKAGKTDGVLLTRAQAQALDNGPEDLSWSGSDFEAEQSNKENRLGTSFRKGTPLVQPQGSSKKKRVGPTKSGNSANIGSSARTESGSAILCR</sequence>
<dbReference type="Pfam" id="PF08774">
    <property type="entry name" value="VRR_NUC"/>
    <property type="match status" value="1"/>
</dbReference>
<comment type="catalytic activity">
    <reaction evidence="1 17">
        <text>Hydrolytically removes 5'-nucleotides successively from the 3'-hydroxy termini of 3'-hydroxy-terminated oligonucleotides.</text>
        <dbReference type="EC" id="3.1.4.1"/>
    </reaction>
</comment>
<dbReference type="Gene3D" id="3.40.1350.10">
    <property type="match status" value="1"/>
</dbReference>
<evidence type="ECO:0000256" key="13">
    <source>
        <dbReference type="ARBA" id="ARBA00023054"/>
    </source>
</evidence>
<keyword evidence="6" id="KW-0255">Endonuclease</keyword>
<keyword evidence="11" id="KW-0269">Exonuclease</keyword>
<evidence type="ECO:0000256" key="16">
    <source>
        <dbReference type="ARBA" id="ARBA00023242"/>
    </source>
</evidence>
<keyword evidence="22" id="KW-1185">Reference proteome</keyword>
<evidence type="ECO:0000256" key="18">
    <source>
        <dbReference type="SAM" id="Coils"/>
    </source>
</evidence>
<evidence type="ECO:0000256" key="8">
    <source>
        <dbReference type="ARBA" id="ARBA00022771"/>
    </source>
</evidence>
<keyword evidence="16 17" id="KW-0539">Nucleus</keyword>
<comment type="function">
    <text evidence="17">Nuclease required for the repair of DNA interstrand cross-links (ICL). Acts as a 5'-3' exonuclease that anchors at a cut end of DNA and cleaves DNA successively at every third nucleotide, allowing to excise an ICL from one strand through flanking incisions.</text>
</comment>
<dbReference type="CDD" id="cd22326">
    <property type="entry name" value="FAN1-like"/>
    <property type="match status" value="1"/>
</dbReference>
<dbReference type="OrthoDB" id="258143at2759"/>
<evidence type="ECO:0000256" key="1">
    <source>
        <dbReference type="ARBA" id="ARBA00000983"/>
    </source>
</evidence>
<organism evidence="21 22">
    <name type="scientific">Filobasidium floriforme</name>
    <dbReference type="NCBI Taxonomy" id="5210"/>
    <lineage>
        <taxon>Eukaryota</taxon>
        <taxon>Fungi</taxon>
        <taxon>Dikarya</taxon>
        <taxon>Basidiomycota</taxon>
        <taxon>Agaricomycotina</taxon>
        <taxon>Tremellomycetes</taxon>
        <taxon>Filobasidiales</taxon>
        <taxon>Filobasidiaceae</taxon>
        <taxon>Filobasidium</taxon>
    </lineage>
</organism>
<dbReference type="GO" id="GO:0008270">
    <property type="term" value="F:zinc ion binding"/>
    <property type="evidence" value="ECO:0007669"/>
    <property type="project" value="UniProtKB-KW"/>
</dbReference>
<dbReference type="InterPro" id="IPR049132">
    <property type="entry name" value="FAN1-like_euk"/>
</dbReference>
<dbReference type="InterPro" id="IPR014883">
    <property type="entry name" value="VRR_NUC"/>
</dbReference>
<dbReference type="AlphaFoldDB" id="A0A8K0JJD9"/>
<evidence type="ECO:0000256" key="9">
    <source>
        <dbReference type="ARBA" id="ARBA00022801"/>
    </source>
</evidence>
<feature type="compositionally biased region" description="Polar residues" evidence="19">
    <location>
        <begin position="933"/>
        <end position="949"/>
    </location>
</feature>
<evidence type="ECO:0000256" key="15">
    <source>
        <dbReference type="ARBA" id="ARBA00023211"/>
    </source>
</evidence>
<dbReference type="GO" id="GO:0070336">
    <property type="term" value="F:flap-structured DNA binding"/>
    <property type="evidence" value="ECO:0007669"/>
    <property type="project" value="TreeGrafter"/>
</dbReference>
<dbReference type="GO" id="GO:0017108">
    <property type="term" value="F:5'-flap endonuclease activity"/>
    <property type="evidence" value="ECO:0007669"/>
    <property type="project" value="TreeGrafter"/>
</dbReference>
<comment type="subcellular location">
    <subcellularLocation>
        <location evidence="2 17">Nucleus</location>
    </subcellularLocation>
</comment>
<keyword evidence="9 17" id="KW-0378">Hydrolase</keyword>
<dbReference type="GO" id="GO:0036297">
    <property type="term" value="P:interstrand cross-link repair"/>
    <property type="evidence" value="ECO:0007669"/>
    <property type="project" value="InterPro"/>
</dbReference>
<feature type="region of interest" description="Disordered" evidence="19">
    <location>
        <begin position="809"/>
        <end position="847"/>
    </location>
</feature>
<keyword evidence="13 18" id="KW-0175">Coiled coil</keyword>
<dbReference type="Pfam" id="PF21170">
    <property type="entry name" value="FAN1_TPR"/>
    <property type="match status" value="1"/>
</dbReference>
<proteinExistence type="inferred from homology"/>
<feature type="domain" description="VRR-NUC" evidence="20">
    <location>
        <begin position="681"/>
        <end position="796"/>
    </location>
</feature>
<evidence type="ECO:0000256" key="6">
    <source>
        <dbReference type="ARBA" id="ARBA00022759"/>
    </source>
</evidence>
<keyword evidence="7 17" id="KW-0227">DNA damage</keyword>
<dbReference type="FunFam" id="3.40.1350.10:FF:000004">
    <property type="entry name" value="Fanconi-associated nuclease"/>
    <property type="match status" value="1"/>
</dbReference>
<dbReference type="GO" id="GO:0005634">
    <property type="term" value="C:nucleus"/>
    <property type="evidence" value="ECO:0007669"/>
    <property type="project" value="UniProtKB-SubCell"/>
</dbReference>
<keyword evidence="15 17" id="KW-0464">Manganese</keyword>
<accession>A0A8K0JJD9</accession>
<evidence type="ECO:0000256" key="14">
    <source>
        <dbReference type="ARBA" id="ARBA00023204"/>
    </source>
</evidence>